<name>D6Z4U5_DESAT</name>
<sequence length="305" mass="33285">MLDHQDIQNQQFHVRFRGFDTEEVDDFLEQVAATVQKLSEENKELKERLEAAERRVAAYKRQEKSSMSAILSAQNVAQEMKEKAREEAREVLAKARQEAKELEESASREISDLERELDRLRAIKDQVKDEVRGVLESYLSKLDAEPAGRPAAPSRDTTAEPKAAVADKPAPAVGPAVAAGAAAAATGTSDLYQHIELTDDMLPPLKEDAPAAGEPEVIEDLSTEDFTPEDLTGDDLPTTGIFETGAGEEVSSDNGTTLPDLDGDLVFSLEDPLDDEEESGQEAGDQGLEPMISLEDEPEQSPQKP</sequence>
<keyword evidence="6" id="KW-0131">Cell cycle</keyword>
<dbReference type="NCBIfam" id="TIGR03544">
    <property type="entry name" value="DivI1A_domain"/>
    <property type="match status" value="1"/>
</dbReference>
<evidence type="ECO:0000256" key="1">
    <source>
        <dbReference type="ARBA" id="ARBA00004496"/>
    </source>
</evidence>
<dbReference type="InterPro" id="IPR019933">
    <property type="entry name" value="DivIVA_domain"/>
</dbReference>
<organism evidence="9 10">
    <name type="scientific">Desulfurivibrio alkaliphilus (strain DSM 19089 / UNIQEM U267 / AHT2)</name>
    <dbReference type="NCBI Taxonomy" id="589865"/>
    <lineage>
        <taxon>Bacteria</taxon>
        <taxon>Pseudomonadati</taxon>
        <taxon>Thermodesulfobacteriota</taxon>
        <taxon>Desulfobulbia</taxon>
        <taxon>Desulfobulbales</taxon>
        <taxon>Desulfobulbaceae</taxon>
        <taxon>Desulfurivibrio</taxon>
    </lineage>
</organism>
<dbReference type="RefSeq" id="WP_013164093.1">
    <property type="nucleotide sequence ID" value="NC_014216.1"/>
</dbReference>
<keyword evidence="3" id="KW-0963">Cytoplasm</keyword>
<feature type="region of interest" description="Disordered" evidence="8">
    <location>
        <begin position="198"/>
        <end position="305"/>
    </location>
</feature>
<dbReference type="InParanoid" id="D6Z4U5"/>
<dbReference type="GO" id="GO:0051301">
    <property type="term" value="P:cell division"/>
    <property type="evidence" value="ECO:0007669"/>
    <property type="project" value="UniProtKB-KW"/>
</dbReference>
<feature type="compositionally biased region" description="Acidic residues" evidence="8">
    <location>
        <begin position="271"/>
        <end position="280"/>
    </location>
</feature>
<evidence type="ECO:0000256" key="5">
    <source>
        <dbReference type="ARBA" id="ARBA00023054"/>
    </source>
</evidence>
<dbReference type="PANTHER" id="PTHR35794:SF2">
    <property type="entry name" value="CELL DIVISION PROTEIN DIVIVA"/>
    <property type="match status" value="1"/>
</dbReference>
<dbReference type="Pfam" id="PF05103">
    <property type="entry name" value="DivIVA"/>
    <property type="match status" value="1"/>
</dbReference>
<evidence type="ECO:0000256" key="2">
    <source>
        <dbReference type="ARBA" id="ARBA00009008"/>
    </source>
</evidence>
<dbReference type="EMBL" id="CP001940">
    <property type="protein sequence ID" value="ADH86570.1"/>
    <property type="molecule type" value="Genomic_DNA"/>
</dbReference>
<evidence type="ECO:0000256" key="8">
    <source>
        <dbReference type="SAM" id="MobiDB-lite"/>
    </source>
</evidence>
<comment type="subcellular location">
    <subcellularLocation>
        <location evidence="1">Cytoplasm</location>
    </subcellularLocation>
</comment>
<feature type="coiled-coil region" evidence="7">
    <location>
        <begin position="28"/>
        <end position="130"/>
    </location>
</feature>
<feature type="compositionally biased region" description="Acidic residues" evidence="8">
    <location>
        <begin position="216"/>
        <end position="233"/>
    </location>
</feature>
<evidence type="ECO:0000256" key="3">
    <source>
        <dbReference type="ARBA" id="ARBA00022490"/>
    </source>
</evidence>
<evidence type="ECO:0000313" key="10">
    <source>
        <dbReference type="Proteomes" id="UP000001508"/>
    </source>
</evidence>
<protein>
    <submittedName>
        <fullName evidence="9">DivIVA domain protein</fullName>
    </submittedName>
</protein>
<proteinExistence type="inferred from homology"/>
<dbReference type="OrthoDB" id="5198800at2"/>
<comment type="similarity">
    <text evidence="2">Belongs to the DivIVA family.</text>
</comment>
<dbReference type="Gene3D" id="6.10.250.660">
    <property type="match status" value="1"/>
</dbReference>
<keyword evidence="10" id="KW-1185">Reference proteome</keyword>
<evidence type="ECO:0000256" key="6">
    <source>
        <dbReference type="ARBA" id="ARBA00023306"/>
    </source>
</evidence>
<gene>
    <name evidence="9" type="ordered locus">DaAHT2_1890</name>
</gene>
<reference evidence="10" key="1">
    <citation type="submission" date="2010-02" db="EMBL/GenBank/DDBJ databases">
        <title>Complete sequence of Desulfurivibrio alkaliphilus AHT2.</title>
        <authorList>
            <consortium name="US DOE Joint Genome Institute"/>
            <person name="Pitluck S."/>
            <person name="Chertkov O."/>
            <person name="Detter J.C."/>
            <person name="Han C."/>
            <person name="Tapia R."/>
            <person name="Larimer F."/>
            <person name="Land M."/>
            <person name="Hauser L."/>
            <person name="Kyrpides N."/>
            <person name="Mikhailova N."/>
            <person name="Sorokin D.Y."/>
            <person name="Muyzer G."/>
            <person name="Woyke T."/>
        </authorList>
    </citation>
    <scope>NUCLEOTIDE SEQUENCE [LARGE SCALE GENOMIC DNA]</scope>
    <source>
        <strain evidence="10">DSM 19089 / UNIQEM U267 / AHT2</strain>
    </source>
</reference>
<dbReference type="GO" id="GO:0005737">
    <property type="term" value="C:cytoplasm"/>
    <property type="evidence" value="ECO:0007669"/>
    <property type="project" value="UniProtKB-SubCell"/>
</dbReference>
<dbReference type="KEGG" id="dak:DaAHT2_1890"/>
<keyword evidence="5 7" id="KW-0175">Coiled coil</keyword>
<dbReference type="eggNOG" id="COG3599">
    <property type="taxonomic scope" value="Bacteria"/>
</dbReference>
<feature type="compositionally biased region" description="Low complexity" evidence="8">
    <location>
        <begin position="160"/>
        <end position="185"/>
    </location>
</feature>
<feature type="region of interest" description="Disordered" evidence="8">
    <location>
        <begin position="138"/>
        <end position="185"/>
    </location>
</feature>
<dbReference type="STRING" id="589865.DaAHT2_1890"/>
<dbReference type="HOGENOM" id="CLU_076854_0_1_7"/>
<dbReference type="PANTHER" id="PTHR35794">
    <property type="entry name" value="CELL DIVISION PROTEIN DIVIVA"/>
    <property type="match status" value="1"/>
</dbReference>
<accession>D6Z4U5</accession>
<dbReference type="AlphaFoldDB" id="D6Z4U5"/>
<keyword evidence="4" id="KW-0132">Cell division</keyword>
<dbReference type="Proteomes" id="UP000001508">
    <property type="component" value="Chromosome"/>
</dbReference>
<dbReference type="InterPro" id="IPR007793">
    <property type="entry name" value="DivIVA_fam"/>
</dbReference>
<evidence type="ECO:0000256" key="4">
    <source>
        <dbReference type="ARBA" id="ARBA00022618"/>
    </source>
</evidence>
<evidence type="ECO:0000256" key="7">
    <source>
        <dbReference type="SAM" id="Coils"/>
    </source>
</evidence>
<evidence type="ECO:0000313" key="9">
    <source>
        <dbReference type="EMBL" id="ADH86570.1"/>
    </source>
</evidence>